<dbReference type="InterPro" id="IPR007110">
    <property type="entry name" value="Ig-like_dom"/>
</dbReference>
<dbReference type="GO" id="GO:0043005">
    <property type="term" value="C:neuron projection"/>
    <property type="evidence" value="ECO:0007669"/>
    <property type="project" value="TreeGrafter"/>
</dbReference>
<dbReference type="PANTHER" id="PTHR12231:SF253">
    <property type="entry name" value="DPR-INTERACTING PROTEIN ETA, ISOFORM B-RELATED"/>
    <property type="match status" value="1"/>
</dbReference>
<dbReference type="FunFam" id="2.60.40.10:FF:000392">
    <property type="entry name" value="CLUMA_CG000981, isoform A"/>
    <property type="match status" value="1"/>
</dbReference>
<dbReference type="Pfam" id="PF13927">
    <property type="entry name" value="Ig_3"/>
    <property type="match status" value="2"/>
</dbReference>
<evidence type="ECO:0000256" key="9">
    <source>
        <dbReference type="SAM" id="Phobius"/>
    </source>
</evidence>
<evidence type="ECO:0000256" key="2">
    <source>
        <dbReference type="ARBA" id="ARBA00022475"/>
    </source>
</evidence>
<dbReference type="AlphaFoldDB" id="A0A9P0DDS1"/>
<evidence type="ECO:0000313" key="11">
    <source>
        <dbReference type="EMBL" id="CAH1126801.1"/>
    </source>
</evidence>
<dbReference type="FunFam" id="2.60.40.10:FF:000376">
    <property type="entry name" value="CLUMA_CG000981, isoform A"/>
    <property type="match status" value="1"/>
</dbReference>
<keyword evidence="5 9" id="KW-0472">Membrane</keyword>
<keyword evidence="2" id="KW-1003">Cell membrane</keyword>
<dbReference type="OrthoDB" id="10012075at2759"/>
<organism evidence="11 12">
    <name type="scientific">Ceutorhynchus assimilis</name>
    <name type="common">cabbage seed weevil</name>
    <dbReference type="NCBI Taxonomy" id="467358"/>
    <lineage>
        <taxon>Eukaryota</taxon>
        <taxon>Metazoa</taxon>
        <taxon>Ecdysozoa</taxon>
        <taxon>Arthropoda</taxon>
        <taxon>Hexapoda</taxon>
        <taxon>Insecta</taxon>
        <taxon>Pterygota</taxon>
        <taxon>Neoptera</taxon>
        <taxon>Endopterygota</taxon>
        <taxon>Coleoptera</taxon>
        <taxon>Polyphaga</taxon>
        <taxon>Cucujiformia</taxon>
        <taxon>Curculionidae</taxon>
        <taxon>Ceutorhynchinae</taxon>
        <taxon>Ceutorhynchus</taxon>
    </lineage>
</organism>
<dbReference type="PANTHER" id="PTHR12231">
    <property type="entry name" value="CTX-RELATED TYPE I TRANSMEMBRANE PROTEIN"/>
    <property type="match status" value="1"/>
</dbReference>
<protein>
    <recommendedName>
        <fullName evidence="10">Ig-like domain-containing protein</fullName>
    </recommendedName>
</protein>
<dbReference type="GO" id="GO:0005886">
    <property type="term" value="C:plasma membrane"/>
    <property type="evidence" value="ECO:0007669"/>
    <property type="project" value="UniProtKB-SubCell"/>
</dbReference>
<sequence>MASRKARRFSQRPFVICGMLINFVLFDNYYCNATYLENPSFVAPITNVTAAVGREAIMTCLVDNLGIYKVAWLRVDTQTILTIQNHVITKNHRIGITHSEHKTWFLHIREVKASDKGWYMCQINTDPMKSQVGFLDVVVPPDILDYATSGDIVVREGANVNLHCVAKGFPTPSIIWKRETGDLITLADGKQVAVAEGSLLNLTRVGRQHMGPYLCIASNGVPPSVSKRIMLITHFPPMVWIKNQLVGAYDSQKIALECHSEAFPKAINYWTNENGDIISRNGERYDSYQNSHVYKTHMKLNIEKVSPSDFGKYKCVAKNSLGETEGTIQLYRIPKPSLLAEQISNDVHDQTGSLLRDAKYMNSSGNKFVSAFAGYFLLPLSSFLFFCTINLSACVAVV</sequence>
<keyword evidence="12" id="KW-1185">Reference proteome</keyword>
<dbReference type="InterPro" id="IPR013783">
    <property type="entry name" value="Ig-like_fold"/>
</dbReference>
<proteinExistence type="predicted"/>
<dbReference type="InterPro" id="IPR003599">
    <property type="entry name" value="Ig_sub"/>
</dbReference>
<evidence type="ECO:0000256" key="8">
    <source>
        <dbReference type="ARBA" id="ARBA00023319"/>
    </source>
</evidence>
<feature type="transmembrane region" description="Helical" evidence="9">
    <location>
        <begin position="372"/>
        <end position="397"/>
    </location>
</feature>
<keyword evidence="3" id="KW-0732">Signal</keyword>
<keyword evidence="7" id="KW-0325">Glycoprotein</keyword>
<gene>
    <name evidence="11" type="ORF">CEUTPL_LOCUS5632</name>
</gene>
<dbReference type="SUPFAM" id="SSF48726">
    <property type="entry name" value="Immunoglobulin"/>
    <property type="match status" value="3"/>
</dbReference>
<keyword evidence="6" id="KW-1015">Disulfide bond</keyword>
<evidence type="ECO:0000256" key="1">
    <source>
        <dbReference type="ARBA" id="ARBA00004236"/>
    </source>
</evidence>
<keyword evidence="8" id="KW-0393">Immunoglobulin domain</keyword>
<dbReference type="Gene3D" id="2.60.40.10">
    <property type="entry name" value="Immunoglobulins"/>
    <property type="match status" value="3"/>
</dbReference>
<feature type="domain" description="Ig-like" evidence="10">
    <location>
        <begin position="236"/>
        <end position="329"/>
    </location>
</feature>
<dbReference type="PROSITE" id="PS50835">
    <property type="entry name" value="IG_LIKE"/>
    <property type="match status" value="3"/>
</dbReference>
<dbReference type="InterPro" id="IPR051170">
    <property type="entry name" value="Neural/epithelial_adhesion"/>
</dbReference>
<keyword evidence="4" id="KW-0677">Repeat</keyword>
<evidence type="ECO:0000256" key="5">
    <source>
        <dbReference type="ARBA" id="ARBA00023136"/>
    </source>
</evidence>
<dbReference type="Proteomes" id="UP001152799">
    <property type="component" value="Chromosome 2"/>
</dbReference>
<accession>A0A9P0DDS1</accession>
<dbReference type="SMART" id="SM00408">
    <property type="entry name" value="IGc2"/>
    <property type="match status" value="3"/>
</dbReference>
<dbReference type="Pfam" id="PF07679">
    <property type="entry name" value="I-set"/>
    <property type="match status" value="1"/>
</dbReference>
<dbReference type="FunFam" id="2.60.40.10:FF:000328">
    <property type="entry name" value="CLUMA_CG000981, isoform A"/>
    <property type="match status" value="1"/>
</dbReference>
<name>A0A9P0DDS1_9CUCU</name>
<dbReference type="InterPro" id="IPR036179">
    <property type="entry name" value="Ig-like_dom_sf"/>
</dbReference>
<keyword evidence="9" id="KW-0812">Transmembrane</keyword>
<dbReference type="InterPro" id="IPR013098">
    <property type="entry name" value="Ig_I-set"/>
</dbReference>
<feature type="domain" description="Ig-like" evidence="10">
    <location>
        <begin position="141"/>
        <end position="226"/>
    </location>
</feature>
<evidence type="ECO:0000313" key="12">
    <source>
        <dbReference type="Proteomes" id="UP001152799"/>
    </source>
</evidence>
<evidence type="ECO:0000256" key="6">
    <source>
        <dbReference type="ARBA" id="ARBA00023157"/>
    </source>
</evidence>
<evidence type="ECO:0000256" key="3">
    <source>
        <dbReference type="ARBA" id="ARBA00022729"/>
    </source>
</evidence>
<feature type="domain" description="Ig-like" evidence="10">
    <location>
        <begin position="39"/>
        <end position="133"/>
    </location>
</feature>
<keyword evidence="9" id="KW-1133">Transmembrane helix</keyword>
<dbReference type="EMBL" id="OU892278">
    <property type="protein sequence ID" value="CAH1126801.1"/>
    <property type="molecule type" value="Genomic_DNA"/>
</dbReference>
<evidence type="ECO:0000259" key="10">
    <source>
        <dbReference type="PROSITE" id="PS50835"/>
    </source>
</evidence>
<dbReference type="SMART" id="SM00409">
    <property type="entry name" value="IG"/>
    <property type="match status" value="3"/>
</dbReference>
<comment type="subcellular location">
    <subcellularLocation>
        <location evidence="1">Cell membrane</location>
    </subcellularLocation>
</comment>
<evidence type="ECO:0000256" key="7">
    <source>
        <dbReference type="ARBA" id="ARBA00023180"/>
    </source>
</evidence>
<dbReference type="InterPro" id="IPR003598">
    <property type="entry name" value="Ig_sub2"/>
</dbReference>
<reference evidence="11" key="1">
    <citation type="submission" date="2022-01" db="EMBL/GenBank/DDBJ databases">
        <authorList>
            <person name="King R."/>
        </authorList>
    </citation>
    <scope>NUCLEOTIDE SEQUENCE</scope>
</reference>
<evidence type="ECO:0000256" key="4">
    <source>
        <dbReference type="ARBA" id="ARBA00022737"/>
    </source>
</evidence>